<proteinExistence type="predicted"/>
<protein>
    <submittedName>
        <fullName evidence="1">Uncharacterized protein</fullName>
    </submittedName>
</protein>
<gene>
    <name evidence="1" type="ORF">F3J40_11040</name>
</gene>
<dbReference type="EMBL" id="VWXF01000004">
    <property type="protein sequence ID" value="NIF22132.1"/>
    <property type="molecule type" value="Genomic_DNA"/>
</dbReference>
<organism evidence="1 2">
    <name type="scientific">Candidatus Pantoea multigeneris</name>
    <dbReference type="NCBI Taxonomy" id="2608357"/>
    <lineage>
        <taxon>Bacteria</taxon>
        <taxon>Pseudomonadati</taxon>
        <taxon>Pseudomonadota</taxon>
        <taxon>Gammaproteobacteria</taxon>
        <taxon>Enterobacterales</taxon>
        <taxon>Erwiniaceae</taxon>
        <taxon>Pantoea</taxon>
    </lineage>
</organism>
<name>A0ABX0R9T1_9GAMM</name>
<evidence type="ECO:0000313" key="1">
    <source>
        <dbReference type="EMBL" id="NIF22132.1"/>
    </source>
</evidence>
<accession>A0ABX0R9T1</accession>
<comment type="caution">
    <text evidence="1">The sequence shown here is derived from an EMBL/GenBank/DDBJ whole genome shotgun (WGS) entry which is preliminary data.</text>
</comment>
<dbReference type="RefSeq" id="WP_017348180.1">
    <property type="nucleotide sequence ID" value="NZ_VWXF01000004.1"/>
</dbReference>
<evidence type="ECO:0000313" key="2">
    <source>
        <dbReference type="Proteomes" id="UP001515683"/>
    </source>
</evidence>
<dbReference type="Proteomes" id="UP001515683">
    <property type="component" value="Unassembled WGS sequence"/>
</dbReference>
<sequence length="91" mass="10492">MSLNESYPLMRNLQRELEAFHQALSGQQKSLQEGFTLLRDLWCDEQHQATAVLLEECMAENDAYLKTDAPELDEHLAVKLRQIASYLRGQV</sequence>
<reference evidence="1 2" key="1">
    <citation type="journal article" date="2019" name="bioRxiv">
        <title>Bacteria contribute to plant secondary compound degradation in a generalist herbivore system.</title>
        <authorList>
            <person name="Francoeur C.B."/>
            <person name="Khadempour L."/>
            <person name="Moreira-Soto R.D."/>
            <person name="Gotting K."/>
            <person name="Book A.J."/>
            <person name="Pinto-Tomas A.A."/>
            <person name="Keefover-Ring K."/>
            <person name="Currie C.R."/>
        </authorList>
    </citation>
    <scope>NUCLEOTIDE SEQUENCE [LARGE SCALE GENOMIC DNA]</scope>
    <source>
        <strain evidence="1">Acro-835</strain>
    </source>
</reference>
<keyword evidence="2" id="KW-1185">Reference proteome</keyword>